<feature type="domain" description="F-box" evidence="5">
    <location>
        <begin position="102"/>
        <end position="149"/>
    </location>
</feature>
<dbReference type="Proteomes" id="UP000027586">
    <property type="component" value="Unassembled WGS sequence"/>
</dbReference>
<dbReference type="EMBL" id="CBTN010000028">
    <property type="protein sequence ID" value="CDH55267.1"/>
    <property type="molecule type" value="Genomic_DNA"/>
</dbReference>
<dbReference type="Gene3D" id="1.20.1280.50">
    <property type="match status" value="1"/>
</dbReference>
<dbReference type="PANTHER" id="PTHR19879:SF9">
    <property type="entry name" value="TRANSCRIPTION INITIATION FACTOR TFIID SUBUNIT 5"/>
    <property type="match status" value="1"/>
</dbReference>
<proteinExistence type="predicted"/>
<comment type="caution">
    <text evidence="6">The sequence shown here is derived from an EMBL/GenBank/DDBJ whole genome shotgun (WGS) entry which is preliminary data.</text>
</comment>
<dbReference type="InterPro" id="IPR036047">
    <property type="entry name" value="F-box-like_dom_sf"/>
</dbReference>
<name>A0A068S079_9FUNG</name>
<dbReference type="Gene3D" id="2.130.10.10">
    <property type="entry name" value="YVTN repeat-like/Quinoprotein amine dehydrogenase"/>
    <property type="match status" value="1"/>
</dbReference>
<evidence type="ECO:0000313" key="6">
    <source>
        <dbReference type="EMBL" id="CDH55267.1"/>
    </source>
</evidence>
<dbReference type="OrthoDB" id="190105at2759"/>
<dbReference type="InterPro" id="IPR015943">
    <property type="entry name" value="WD40/YVTN_repeat-like_dom_sf"/>
</dbReference>
<feature type="repeat" description="WD" evidence="3">
    <location>
        <begin position="379"/>
        <end position="409"/>
    </location>
</feature>
<dbReference type="PROSITE" id="PS00678">
    <property type="entry name" value="WD_REPEATS_1"/>
    <property type="match status" value="5"/>
</dbReference>
<dbReference type="Pfam" id="PF12937">
    <property type="entry name" value="F-box-like"/>
    <property type="match status" value="1"/>
</dbReference>
<dbReference type="InterPro" id="IPR036322">
    <property type="entry name" value="WD40_repeat_dom_sf"/>
</dbReference>
<dbReference type="InterPro" id="IPR001810">
    <property type="entry name" value="F-box_dom"/>
</dbReference>
<dbReference type="SUPFAM" id="SSF81383">
    <property type="entry name" value="F-box domain"/>
    <property type="match status" value="1"/>
</dbReference>
<dbReference type="PROSITE" id="PS50082">
    <property type="entry name" value="WD_REPEATS_2"/>
    <property type="match status" value="6"/>
</dbReference>
<feature type="repeat" description="WD" evidence="3">
    <location>
        <begin position="251"/>
        <end position="296"/>
    </location>
</feature>
<evidence type="ECO:0000256" key="4">
    <source>
        <dbReference type="SAM" id="MobiDB-lite"/>
    </source>
</evidence>
<dbReference type="InterPro" id="IPR019775">
    <property type="entry name" value="WD40_repeat_CS"/>
</dbReference>
<evidence type="ECO:0000256" key="1">
    <source>
        <dbReference type="ARBA" id="ARBA00022574"/>
    </source>
</evidence>
<dbReference type="AlphaFoldDB" id="A0A068S079"/>
<dbReference type="SMART" id="SM00256">
    <property type="entry name" value="FBOX"/>
    <property type="match status" value="1"/>
</dbReference>
<accession>A0A068S079</accession>
<feature type="region of interest" description="Disordered" evidence="4">
    <location>
        <begin position="7"/>
        <end position="34"/>
    </location>
</feature>
<evidence type="ECO:0000256" key="2">
    <source>
        <dbReference type="ARBA" id="ARBA00022737"/>
    </source>
</evidence>
<dbReference type="SMART" id="SM00320">
    <property type="entry name" value="WD40"/>
    <property type="match status" value="6"/>
</dbReference>
<dbReference type="InterPro" id="IPR020472">
    <property type="entry name" value="WD40_PAC1"/>
</dbReference>
<organism evidence="6 7">
    <name type="scientific">Lichtheimia corymbifera JMRC:FSU:9682</name>
    <dbReference type="NCBI Taxonomy" id="1263082"/>
    <lineage>
        <taxon>Eukaryota</taxon>
        <taxon>Fungi</taxon>
        <taxon>Fungi incertae sedis</taxon>
        <taxon>Mucoromycota</taxon>
        <taxon>Mucoromycotina</taxon>
        <taxon>Mucoromycetes</taxon>
        <taxon>Mucorales</taxon>
        <taxon>Lichtheimiaceae</taxon>
        <taxon>Lichtheimia</taxon>
    </lineage>
</organism>
<dbReference type="PANTHER" id="PTHR19879">
    <property type="entry name" value="TRANSCRIPTION INITIATION FACTOR TFIID"/>
    <property type="match status" value="1"/>
</dbReference>
<protein>
    <recommendedName>
        <fullName evidence="5">F-box domain-containing protein</fullName>
    </recommendedName>
</protein>
<evidence type="ECO:0000256" key="3">
    <source>
        <dbReference type="PROSITE-ProRule" id="PRU00221"/>
    </source>
</evidence>
<evidence type="ECO:0000313" key="7">
    <source>
        <dbReference type="Proteomes" id="UP000027586"/>
    </source>
</evidence>
<dbReference type="Pfam" id="PF00400">
    <property type="entry name" value="WD40"/>
    <property type="match status" value="6"/>
</dbReference>
<dbReference type="PROSITE" id="PS50181">
    <property type="entry name" value="FBOX"/>
    <property type="match status" value="1"/>
</dbReference>
<dbReference type="STRING" id="1263082.A0A068S079"/>
<keyword evidence="1 3" id="KW-0853">WD repeat</keyword>
<feature type="repeat" description="WD" evidence="3">
    <location>
        <begin position="297"/>
        <end position="338"/>
    </location>
</feature>
<reference evidence="6" key="1">
    <citation type="submission" date="2013-08" db="EMBL/GenBank/DDBJ databases">
        <title>Gene expansion shapes genome architecture in the human pathogen Lichtheimia corymbifera: an evolutionary genomics analysis in the ancient terrestrial Mucorales (Mucoromycotina).</title>
        <authorList>
            <person name="Schwartze V.U."/>
            <person name="Winter S."/>
            <person name="Shelest E."/>
            <person name="Marcet-Houben M."/>
            <person name="Horn F."/>
            <person name="Wehner S."/>
            <person name="Hoffmann K."/>
            <person name="Riege K."/>
            <person name="Sammeth M."/>
            <person name="Nowrousian M."/>
            <person name="Valiante V."/>
            <person name="Linde J."/>
            <person name="Jacobsen I.D."/>
            <person name="Marz M."/>
            <person name="Brakhage A.A."/>
            <person name="Gabaldon T."/>
            <person name="Bocker S."/>
            <person name="Voigt K."/>
        </authorList>
    </citation>
    <scope>NUCLEOTIDE SEQUENCE [LARGE SCALE GENOMIC DNA]</scope>
    <source>
        <strain evidence="6">FSU 9682</strain>
    </source>
</reference>
<feature type="repeat" description="WD" evidence="3">
    <location>
        <begin position="464"/>
        <end position="503"/>
    </location>
</feature>
<dbReference type="CDD" id="cd00200">
    <property type="entry name" value="WD40"/>
    <property type="match status" value="1"/>
</dbReference>
<dbReference type="InterPro" id="IPR001680">
    <property type="entry name" value="WD40_rpt"/>
</dbReference>
<sequence>MEYYFGIPDGHTPPATPPPSNGYSSGSLSKPRPAQRLRSSYVDLPVGDNIDKKRLEYISKVTKTFQQLTSHQKHVFLSELLNQCDNQLLAYVHDIIEPKLKIDFLKELPIELSLHVLSFIDDPKDLANAVRVSPFWNSLLKDEATWKSLCLKHRYRRRSSLIEAGSARRRQQMHNHQHPQNHVSYRDYFWRRYNTEMAWAQGTGRLIHCENDIGRALVTCLQMDDCYTVIGSDNHLIEVFSTETGQHVRTLRGHEGGVWALQFARTGNENKRILVSGGCDRVVLVWDLDSGQLIHSMHGHISTVRCLKIHGSSKLAATGSRDATLRIWDIDHGVIRHVCTGHQASVRCLDIHGDLVATGSYDATARLWDVNTGQCLHVYTGHHSQIYSIAFDGVRIVTGSLDWSIRVWSPTFGNCLALLTGHTALVGHLQLTTPYESSPLLVSGGSDGCLRIWDLNHYECRHRISAHDNSVSCLQVDHKRVISGGSDGQVKLWDLETGMLIRLFSEPARTIWKLGFTDINAVVVLQKPARSTPARDPVMDQPEHVETVIELHKFDNYHDP</sequence>
<dbReference type="PRINTS" id="PR00320">
    <property type="entry name" value="GPROTEINBRPT"/>
</dbReference>
<evidence type="ECO:0000259" key="5">
    <source>
        <dbReference type="PROSITE" id="PS50181"/>
    </source>
</evidence>
<dbReference type="SUPFAM" id="SSF50978">
    <property type="entry name" value="WD40 repeat-like"/>
    <property type="match status" value="1"/>
</dbReference>
<keyword evidence="7" id="KW-1185">Reference proteome</keyword>
<keyword evidence="2" id="KW-0677">Repeat</keyword>
<feature type="repeat" description="WD" evidence="3">
    <location>
        <begin position="419"/>
        <end position="463"/>
    </location>
</feature>
<gene>
    <name evidence="6" type="ORF">LCOR_06424.1</name>
</gene>
<dbReference type="PROSITE" id="PS50294">
    <property type="entry name" value="WD_REPEATS_REGION"/>
    <property type="match status" value="6"/>
</dbReference>
<dbReference type="VEuPathDB" id="FungiDB:LCOR_06424.1"/>
<feature type="repeat" description="WD" evidence="3">
    <location>
        <begin position="339"/>
        <end position="378"/>
    </location>
</feature>